<gene>
    <name evidence="2" type="ORF">BGZ96_010903</name>
</gene>
<sequence>MAQRENNSGTDRFAHEDHEADSENNTSMAHNIIHTARRPITLPPTTTTTASSSASSATTLSTGSSSAASAMSVDSVSSIEGSSARPIDSSLLTGEQTSLSVAPSVRHYPQLPLRTAQNRASQQHPHRQGAAIPLPEREDSSRTRVITFGTLKKASIPNHISAASPFSVEKQSRMVTLPSYLRHTTFMQHFQPEGTALSNGTHISPIDREPSKRRRLLLGDHRRRAATHLLTDSDSSCEESSSGGSSETSSGTSSGSSSGSESGSIAHDHHHHRHHNHNHGHHTSAPKEVRPLRYLLPSRWSSVEKTEKTELSEDDLQVRYTGMEERVFSNARKLVEDHRPVT</sequence>
<comment type="caution">
    <text evidence="2">The sequence shown here is derived from an EMBL/GenBank/DDBJ whole genome shotgun (WGS) entry which is preliminary data.</text>
</comment>
<evidence type="ECO:0000313" key="2">
    <source>
        <dbReference type="EMBL" id="KAG0284745.1"/>
    </source>
</evidence>
<evidence type="ECO:0000256" key="1">
    <source>
        <dbReference type="SAM" id="MobiDB-lite"/>
    </source>
</evidence>
<protein>
    <submittedName>
        <fullName evidence="2">Uncharacterized protein</fullName>
    </submittedName>
</protein>
<dbReference type="Proteomes" id="UP001194696">
    <property type="component" value="Unassembled WGS sequence"/>
</dbReference>
<name>A0ABQ7JTN1_9FUNG</name>
<dbReference type="EMBL" id="JAAAIM010000737">
    <property type="protein sequence ID" value="KAG0284745.1"/>
    <property type="molecule type" value="Genomic_DNA"/>
</dbReference>
<keyword evidence="3" id="KW-1185">Reference proteome</keyword>
<reference evidence="2 3" key="1">
    <citation type="journal article" date="2020" name="Fungal Divers.">
        <title>Resolving the Mortierellaceae phylogeny through synthesis of multi-gene phylogenetics and phylogenomics.</title>
        <authorList>
            <person name="Vandepol N."/>
            <person name="Liber J."/>
            <person name="Desiro A."/>
            <person name="Na H."/>
            <person name="Kennedy M."/>
            <person name="Barry K."/>
            <person name="Grigoriev I.V."/>
            <person name="Miller A.N."/>
            <person name="O'Donnell K."/>
            <person name="Stajich J.E."/>
            <person name="Bonito G."/>
        </authorList>
    </citation>
    <scope>NUCLEOTIDE SEQUENCE [LARGE SCALE GENOMIC DNA]</scope>
    <source>
        <strain evidence="2 3">AD045</strain>
    </source>
</reference>
<feature type="region of interest" description="Disordered" evidence="1">
    <location>
        <begin position="192"/>
        <end position="212"/>
    </location>
</feature>
<accession>A0ABQ7JTN1</accession>
<organism evidence="2 3">
    <name type="scientific">Linnemannia gamsii</name>
    <dbReference type="NCBI Taxonomy" id="64522"/>
    <lineage>
        <taxon>Eukaryota</taxon>
        <taxon>Fungi</taxon>
        <taxon>Fungi incertae sedis</taxon>
        <taxon>Mucoromycota</taxon>
        <taxon>Mortierellomycotina</taxon>
        <taxon>Mortierellomycetes</taxon>
        <taxon>Mortierellales</taxon>
        <taxon>Mortierellaceae</taxon>
        <taxon>Linnemannia</taxon>
    </lineage>
</organism>
<evidence type="ECO:0000313" key="3">
    <source>
        <dbReference type="Proteomes" id="UP001194696"/>
    </source>
</evidence>
<feature type="region of interest" description="Disordered" evidence="1">
    <location>
        <begin position="1"/>
        <end position="70"/>
    </location>
</feature>
<feature type="compositionally biased region" description="Basic residues" evidence="1">
    <location>
        <begin position="268"/>
        <end position="284"/>
    </location>
</feature>
<feature type="region of interest" description="Disordered" evidence="1">
    <location>
        <begin position="227"/>
        <end position="287"/>
    </location>
</feature>
<proteinExistence type="predicted"/>
<feature type="compositionally biased region" description="Polar residues" evidence="1">
    <location>
        <begin position="1"/>
        <end position="10"/>
    </location>
</feature>
<feature type="compositionally biased region" description="Low complexity" evidence="1">
    <location>
        <begin position="232"/>
        <end position="264"/>
    </location>
</feature>
<feature type="compositionally biased region" description="Low complexity" evidence="1">
    <location>
        <begin position="45"/>
        <end position="70"/>
    </location>
</feature>